<dbReference type="EMBL" id="CP058649">
    <property type="protein sequence ID" value="QUI23568.1"/>
    <property type="molecule type" value="Genomic_DNA"/>
</dbReference>
<evidence type="ECO:0000313" key="3">
    <source>
        <dbReference type="Proteomes" id="UP000683246"/>
    </source>
</evidence>
<dbReference type="CDD" id="cd04301">
    <property type="entry name" value="NAT_SF"/>
    <property type="match status" value="1"/>
</dbReference>
<dbReference type="GO" id="GO:0016747">
    <property type="term" value="F:acyltransferase activity, transferring groups other than amino-acyl groups"/>
    <property type="evidence" value="ECO:0007669"/>
    <property type="project" value="InterPro"/>
</dbReference>
<dbReference type="Gene3D" id="3.40.630.30">
    <property type="match status" value="1"/>
</dbReference>
<gene>
    <name evidence="2" type="ORF">HZI73_15300</name>
</gene>
<dbReference type="KEGG" id="vpy:HZI73_15300"/>
<dbReference type="SUPFAM" id="SSF55729">
    <property type="entry name" value="Acyl-CoA N-acyltransferases (Nat)"/>
    <property type="match status" value="1"/>
</dbReference>
<dbReference type="PANTHER" id="PTHR43415:SF3">
    <property type="entry name" value="GNAT-FAMILY ACETYLTRANSFERASE"/>
    <property type="match status" value="1"/>
</dbReference>
<evidence type="ECO:0000259" key="1">
    <source>
        <dbReference type="PROSITE" id="PS51186"/>
    </source>
</evidence>
<reference evidence="2" key="1">
    <citation type="submission" date="2020-07" db="EMBL/GenBank/DDBJ databases">
        <title>Vallitalea pronyensis genome.</title>
        <authorList>
            <person name="Postec A."/>
        </authorList>
    </citation>
    <scope>NUCLEOTIDE SEQUENCE</scope>
    <source>
        <strain evidence="2">FatNI3</strain>
    </source>
</reference>
<dbReference type="PROSITE" id="PS51186">
    <property type="entry name" value="GNAT"/>
    <property type="match status" value="1"/>
</dbReference>
<dbReference type="Pfam" id="PF13302">
    <property type="entry name" value="Acetyltransf_3"/>
    <property type="match status" value="1"/>
</dbReference>
<evidence type="ECO:0000313" key="2">
    <source>
        <dbReference type="EMBL" id="QUI23568.1"/>
    </source>
</evidence>
<protein>
    <submittedName>
        <fullName evidence="2">GNAT family N-acetyltransferase</fullName>
    </submittedName>
</protein>
<sequence>MIYYTNDDIQIRDIKDEDVVTLFAWWIDQEINRFDPRPIPHNSPSLLKECKTYCRMFSHEVMNKNKRLNRYRYFIITNTEDRPIGFINLFGFDKEKNQAEMGIVIGDRTYWRKGIAYKSCQIVLEYLFTEGGFQRIHIETSEKNKPARQLFHKLGFKFCEDYVDHGYTWTVMDKKKEPSS</sequence>
<name>A0A8J8MLM7_9FIRM</name>
<feature type="domain" description="N-acetyltransferase" evidence="1">
    <location>
        <begin position="9"/>
        <end position="177"/>
    </location>
</feature>
<keyword evidence="3" id="KW-1185">Reference proteome</keyword>
<dbReference type="Proteomes" id="UP000683246">
    <property type="component" value="Chromosome"/>
</dbReference>
<dbReference type="PANTHER" id="PTHR43415">
    <property type="entry name" value="SPERMIDINE N(1)-ACETYLTRANSFERASE"/>
    <property type="match status" value="1"/>
</dbReference>
<proteinExistence type="predicted"/>
<dbReference type="InterPro" id="IPR016181">
    <property type="entry name" value="Acyl_CoA_acyltransferase"/>
</dbReference>
<accession>A0A8J8MLM7</accession>
<dbReference type="InterPro" id="IPR000182">
    <property type="entry name" value="GNAT_dom"/>
</dbReference>
<dbReference type="AlphaFoldDB" id="A0A8J8MLM7"/>
<organism evidence="2 3">
    <name type="scientific">Vallitalea pronyensis</name>
    <dbReference type="NCBI Taxonomy" id="1348613"/>
    <lineage>
        <taxon>Bacteria</taxon>
        <taxon>Bacillati</taxon>
        <taxon>Bacillota</taxon>
        <taxon>Clostridia</taxon>
        <taxon>Lachnospirales</taxon>
        <taxon>Vallitaleaceae</taxon>
        <taxon>Vallitalea</taxon>
    </lineage>
</organism>
<dbReference type="RefSeq" id="WP_212694253.1">
    <property type="nucleotide sequence ID" value="NZ_CP058649.1"/>
</dbReference>